<gene>
    <name evidence="6" type="primary">cysL_2</name>
    <name evidence="6" type="ORF">BEI61_02569</name>
</gene>
<dbReference type="Proteomes" id="UP000094067">
    <property type="component" value="Unassembled WGS sequence"/>
</dbReference>
<name>A0A1E3ADH1_9FIRM</name>
<dbReference type="GO" id="GO:0000976">
    <property type="term" value="F:transcription cis-regulatory region binding"/>
    <property type="evidence" value="ECO:0007669"/>
    <property type="project" value="TreeGrafter"/>
</dbReference>
<evidence type="ECO:0000256" key="1">
    <source>
        <dbReference type="ARBA" id="ARBA00009437"/>
    </source>
</evidence>
<evidence type="ECO:0000256" key="2">
    <source>
        <dbReference type="ARBA" id="ARBA00023015"/>
    </source>
</evidence>
<feature type="domain" description="HTH lysR-type" evidence="5">
    <location>
        <begin position="1"/>
        <end position="58"/>
    </location>
</feature>
<reference evidence="6 7" key="1">
    <citation type="submission" date="2016-07" db="EMBL/GenBank/DDBJ databases">
        <title>Characterization of isolates of Eisenbergiella tayi derived from blood cultures, using whole genome sequencing.</title>
        <authorList>
            <person name="Burdz T."/>
            <person name="Wiebe D."/>
            <person name="Huynh C."/>
            <person name="Bernard K."/>
        </authorList>
    </citation>
    <scope>NUCLEOTIDE SEQUENCE [LARGE SCALE GENOMIC DNA]</scope>
    <source>
        <strain evidence="6 7">NML 110608</strain>
    </source>
</reference>
<accession>A0A1E3ADH1</accession>
<evidence type="ECO:0000313" key="7">
    <source>
        <dbReference type="Proteomes" id="UP000094067"/>
    </source>
</evidence>
<sequence>MTLRHLRIFVAVYQERSITRAADRLHLAQPSVSLAIRELEENYKIRLFERFSRRLFITEQGEQLYDYALHIISLFDEMEEKIPAWKQSATLRIGSSVTIGNFLLPALIQQYTRELPSVNPKVTINNSGFIEDAVLDNRLDFALIEGNTQHPNIVSEPFLEDRICFICSPRHPLLTKNKVTLKDISACPFVLREKGSAGREAAEDLMNYNQLPINIVWESVSTQSLVRAVSRDIGISALPCLLAADALNQGIISRIPFDAPALHRSLSIIYHKNKYLTENALRFMEMCRSFGDGCQDVHFVIS</sequence>
<dbReference type="PANTHER" id="PTHR30126:SF94">
    <property type="entry name" value="LYSR FAMILY TRANSCRIPTIONAL REGULATOR"/>
    <property type="match status" value="1"/>
</dbReference>
<dbReference type="EMBL" id="MCGH01000002">
    <property type="protein sequence ID" value="ODM06679.1"/>
    <property type="molecule type" value="Genomic_DNA"/>
</dbReference>
<dbReference type="GO" id="GO:0003700">
    <property type="term" value="F:DNA-binding transcription factor activity"/>
    <property type="evidence" value="ECO:0007669"/>
    <property type="project" value="InterPro"/>
</dbReference>
<dbReference type="PROSITE" id="PS50931">
    <property type="entry name" value="HTH_LYSR"/>
    <property type="match status" value="1"/>
</dbReference>
<proteinExistence type="inferred from homology"/>
<comment type="caution">
    <text evidence="6">The sequence shown here is derived from an EMBL/GenBank/DDBJ whole genome shotgun (WGS) entry which is preliminary data.</text>
</comment>
<evidence type="ECO:0000256" key="3">
    <source>
        <dbReference type="ARBA" id="ARBA00023125"/>
    </source>
</evidence>
<dbReference type="InterPro" id="IPR036390">
    <property type="entry name" value="WH_DNA-bd_sf"/>
</dbReference>
<evidence type="ECO:0000256" key="4">
    <source>
        <dbReference type="ARBA" id="ARBA00023163"/>
    </source>
</evidence>
<dbReference type="SUPFAM" id="SSF46785">
    <property type="entry name" value="Winged helix' DNA-binding domain"/>
    <property type="match status" value="1"/>
</dbReference>
<dbReference type="RefSeq" id="WP_069152522.1">
    <property type="nucleotide sequence ID" value="NZ_MCGH01000002.1"/>
</dbReference>
<comment type="similarity">
    <text evidence="1">Belongs to the LysR transcriptional regulatory family.</text>
</comment>
<dbReference type="Pfam" id="PF03466">
    <property type="entry name" value="LysR_substrate"/>
    <property type="match status" value="1"/>
</dbReference>
<dbReference type="PATRIC" id="fig|1432052.4.peg.2867"/>
<dbReference type="InterPro" id="IPR000847">
    <property type="entry name" value="LysR_HTH_N"/>
</dbReference>
<keyword evidence="3" id="KW-0238">DNA-binding</keyword>
<evidence type="ECO:0000259" key="5">
    <source>
        <dbReference type="PROSITE" id="PS50931"/>
    </source>
</evidence>
<dbReference type="PRINTS" id="PR00039">
    <property type="entry name" value="HTHLYSR"/>
</dbReference>
<keyword evidence="2" id="KW-0805">Transcription regulation</keyword>
<protein>
    <submittedName>
        <fullName evidence="6">HTH-type transcriptional regulator CysL</fullName>
    </submittedName>
</protein>
<dbReference type="AlphaFoldDB" id="A0A1E3ADH1"/>
<keyword evidence="4" id="KW-0804">Transcription</keyword>
<dbReference type="Gene3D" id="3.40.190.290">
    <property type="match status" value="1"/>
</dbReference>
<dbReference type="SUPFAM" id="SSF53850">
    <property type="entry name" value="Periplasmic binding protein-like II"/>
    <property type="match status" value="1"/>
</dbReference>
<dbReference type="Gene3D" id="1.10.10.10">
    <property type="entry name" value="Winged helix-like DNA-binding domain superfamily/Winged helix DNA-binding domain"/>
    <property type="match status" value="1"/>
</dbReference>
<dbReference type="InterPro" id="IPR005119">
    <property type="entry name" value="LysR_subst-bd"/>
</dbReference>
<dbReference type="Pfam" id="PF00126">
    <property type="entry name" value="HTH_1"/>
    <property type="match status" value="1"/>
</dbReference>
<organism evidence="6 7">
    <name type="scientific">Eisenbergiella tayi</name>
    <dbReference type="NCBI Taxonomy" id="1432052"/>
    <lineage>
        <taxon>Bacteria</taxon>
        <taxon>Bacillati</taxon>
        <taxon>Bacillota</taxon>
        <taxon>Clostridia</taxon>
        <taxon>Lachnospirales</taxon>
        <taxon>Lachnospiraceae</taxon>
        <taxon>Eisenbergiella</taxon>
    </lineage>
</organism>
<dbReference type="PANTHER" id="PTHR30126">
    <property type="entry name" value="HTH-TYPE TRANSCRIPTIONAL REGULATOR"/>
    <property type="match status" value="1"/>
</dbReference>
<dbReference type="InterPro" id="IPR036388">
    <property type="entry name" value="WH-like_DNA-bd_sf"/>
</dbReference>
<evidence type="ECO:0000313" key="6">
    <source>
        <dbReference type="EMBL" id="ODM06679.1"/>
    </source>
</evidence>
<dbReference type="FunFam" id="1.10.10.10:FF:000001">
    <property type="entry name" value="LysR family transcriptional regulator"/>
    <property type="match status" value="1"/>
</dbReference>